<dbReference type="RefSeq" id="WP_012614005.1">
    <property type="nucleotide sequence ID" value="NZ_CAADLW010000191.1"/>
</dbReference>
<protein>
    <submittedName>
        <fullName evidence="2">T5orf172 domain protein</fullName>
    </submittedName>
</protein>
<dbReference type="AlphaFoldDB" id="A0A241XEK9"/>
<evidence type="ECO:0000313" key="2">
    <source>
        <dbReference type="EMBL" id="CRP33527.1"/>
    </source>
</evidence>
<sequence>MSGYGFVYVLTSPAMPGLYKVGATTRSPRQRAEELSRGTGVPHEFEVAFYAEVQEPFLWERRVHALLSDKRLSSSREFFYGPLIDIINTIEGDGECLSYWDSDQATEARNPGMVWPGKPLWFEQNLHSAGYLERLRRNAQ</sequence>
<evidence type="ECO:0000313" key="4">
    <source>
        <dbReference type="Proteomes" id="UP000045039"/>
    </source>
</evidence>
<proteinExistence type="predicted"/>
<evidence type="ECO:0000313" key="5">
    <source>
        <dbReference type="Proteomes" id="UP000194857"/>
    </source>
</evidence>
<dbReference type="EMBL" id="CVVU01000217">
    <property type="protein sequence ID" value="CRP33527.1"/>
    <property type="molecule type" value="Genomic_DNA"/>
</dbReference>
<dbReference type="Pfam" id="PF10544">
    <property type="entry name" value="T5orf172"/>
    <property type="match status" value="1"/>
</dbReference>
<organism evidence="3 5">
    <name type="scientific">Pseudomonas aeruginosa</name>
    <dbReference type="NCBI Taxonomy" id="287"/>
    <lineage>
        <taxon>Bacteria</taxon>
        <taxon>Pseudomonadati</taxon>
        <taxon>Pseudomonadota</taxon>
        <taxon>Gammaproteobacteria</taxon>
        <taxon>Pseudomonadales</taxon>
        <taxon>Pseudomonadaceae</taxon>
        <taxon>Pseudomonas</taxon>
    </lineage>
</organism>
<evidence type="ECO:0000259" key="1">
    <source>
        <dbReference type="SMART" id="SM00974"/>
    </source>
</evidence>
<accession>A0A241XEK9</accession>
<reference evidence="3 5" key="3">
    <citation type="submission" date="2017-05" db="EMBL/GenBank/DDBJ databases">
        <authorList>
            <person name="Song R."/>
            <person name="Chenine A.L."/>
            <person name="Ruprecht R.M."/>
        </authorList>
    </citation>
    <scope>NUCLEOTIDE SEQUENCE [LARGE SCALE GENOMIC DNA]</scope>
    <source>
        <strain evidence="3 5">S567_C10_BS</strain>
    </source>
</reference>
<evidence type="ECO:0000313" key="3">
    <source>
        <dbReference type="EMBL" id="OTI54550.1"/>
    </source>
</evidence>
<name>A0A241XEK9_PSEAI</name>
<gene>
    <name evidence="3" type="ORF">CAZ10_37375</name>
    <name evidence="2" type="ORF">PAERUG_P19_London_7_VIM_2_05_10_04130</name>
</gene>
<reference evidence="4" key="1">
    <citation type="submission" date="2015-06" db="EMBL/GenBank/DDBJ databases">
        <authorList>
            <person name="Radhakrishnan Rajesh"/>
            <person name="Underwood Anthony"/>
            <person name="Al-Shahib Ali"/>
        </authorList>
    </citation>
    <scope>NUCLEOTIDE SEQUENCE [LARGE SCALE GENOMIC DNA]</scope>
    <source>
        <strain evidence="4">P19_London_7_VIM_2_05_10</strain>
    </source>
</reference>
<dbReference type="SMART" id="SM00974">
    <property type="entry name" value="T5orf172"/>
    <property type="match status" value="1"/>
</dbReference>
<feature type="domain" description="Bacteriophage T5 Orf172 DNA-binding" evidence="1">
    <location>
        <begin position="13"/>
        <end position="93"/>
    </location>
</feature>
<reference evidence="2" key="2">
    <citation type="submission" date="2015-06" db="EMBL/GenBank/DDBJ databases">
        <authorList>
            <person name="Radhakrishnan R."/>
            <person name="Underwood A."/>
            <person name="Al-Shahib A."/>
        </authorList>
    </citation>
    <scope>NUCLEOTIDE SEQUENCE</scope>
    <source>
        <strain evidence="2">P19_London_7_VIM_2_05_10</strain>
    </source>
</reference>
<dbReference type="InterPro" id="IPR018306">
    <property type="entry name" value="Phage_T5_Orf172_DNA-bd"/>
</dbReference>
<dbReference type="Proteomes" id="UP000194857">
    <property type="component" value="Unassembled WGS sequence"/>
</dbReference>
<dbReference type="EMBL" id="NFFZ01000050">
    <property type="protein sequence ID" value="OTI54550.1"/>
    <property type="molecule type" value="Genomic_DNA"/>
</dbReference>
<dbReference type="Proteomes" id="UP000045039">
    <property type="component" value="Unassembled WGS sequence"/>
</dbReference>
<comment type="caution">
    <text evidence="3">The sequence shown here is derived from an EMBL/GenBank/DDBJ whole genome shotgun (WGS) entry which is preliminary data.</text>
</comment>